<proteinExistence type="predicted"/>
<reference evidence="3 4" key="1">
    <citation type="submission" date="2018-06" db="EMBL/GenBank/DDBJ databases">
        <title>The draft genome sequence of Crocinitomix sp. SM1701.</title>
        <authorList>
            <person name="Zhang X."/>
        </authorList>
    </citation>
    <scope>NUCLEOTIDE SEQUENCE [LARGE SCALE GENOMIC DNA]</scope>
    <source>
        <strain evidence="3 4">SM1701</strain>
    </source>
</reference>
<dbReference type="InterPro" id="IPR036163">
    <property type="entry name" value="HMA_dom_sf"/>
</dbReference>
<feature type="signal peptide" evidence="1">
    <location>
        <begin position="1"/>
        <end position="22"/>
    </location>
</feature>
<dbReference type="PROSITE" id="PS50846">
    <property type="entry name" value="HMA_2"/>
    <property type="match status" value="1"/>
</dbReference>
<dbReference type="GO" id="GO:0046872">
    <property type="term" value="F:metal ion binding"/>
    <property type="evidence" value="ECO:0007669"/>
    <property type="project" value="InterPro"/>
</dbReference>
<dbReference type="AlphaFoldDB" id="A0A2W1NHD7"/>
<dbReference type="Pfam" id="PF00403">
    <property type="entry name" value="HMA"/>
    <property type="match status" value="1"/>
</dbReference>
<dbReference type="OrthoDB" id="1178902at2"/>
<comment type="caution">
    <text evidence="3">The sequence shown here is derived from an EMBL/GenBank/DDBJ whole genome shotgun (WGS) entry which is preliminary data.</text>
</comment>
<feature type="chain" id="PRO_5016173668" description="HMA domain-containing protein" evidence="1">
    <location>
        <begin position="23"/>
        <end position="125"/>
    </location>
</feature>
<evidence type="ECO:0000313" key="3">
    <source>
        <dbReference type="EMBL" id="PZE18513.1"/>
    </source>
</evidence>
<dbReference type="EMBL" id="QKSB01000001">
    <property type="protein sequence ID" value="PZE18513.1"/>
    <property type="molecule type" value="Genomic_DNA"/>
</dbReference>
<dbReference type="Proteomes" id="UP000249248">
    <property type="component" value="Unassembled WGS sequence"/>
</dbReference>
<dbReference type="SUPFAM" id="SSF55008">
    <property type="entry name" value="HMA, heavy metal-associated domain"/>
    <property type="match status" value="1"/>
</dbReference>
<name>A0A2W1NHD7_9FLAO</name>
<keyword evidence="1" id="KW-0732">Signal</keyword>
<dbReference type="PROSITE" id="PS51257">
    <property type="entry name" value="PROKAR_LIPOPROTEIN"/>
    <property type="match status" value="1"/>
</dbReference>
<dbReference type="CDD" id="cd00371">
    <property type="entry name" value="HMA"/>
    <property type="match status" value="1"/>
</dbReference>
<evidence type="ECO:0000313" key="4">
    <source>
        <dbReference type="Proteomes" id="UP000249248"/>
    </source>
</evidence>
<keyword evidence="4" id="KW-1185">Reference proteome</keyword>
<gene>
    <name evidence="3" type="ORF">DNU06_01385</name>
</gene>
<protein>
    <recommendedName>
        <fullName evidence="2">HMA domain-containing protein</fullName>
    </recommendedName>
</protein>
<accession>A0A2W1NHD7</accession>
<sequence length="125" mass="13872">MKILLTATLLSTLFLSCNEANTKTTTPKIQTENTLPKTVSANSKTSFEVSGMMCEIGCVRTIKSHLSKMEGVTNIYMDFDTARAVDYSIVEFDSNFVNNKDMKAEIEDIANGIYEVTTIEKLALK</sequence>
<feature type="domain" description="HMA" evidence="2">
    <location>
        <begin position="43"/>
        <end position="114"/>
    </location>
</feature>
<evidence type="ECO:0000256" key="1">
    <source>
        <dbReference type="SAM" id="SignalP"/>
    </source>
</evidence>
<dbReference type="InterPro" id="IPR006121">
    <property type="entry name" value="HMA_dom"/>
</dbReference>
<dbReference type="Gene3D" id="3.30.70.100">
    <property type="match status" value="1"/>
</dbReference>
<dbReference type="RefSeq" id="WP_111061413.1">
    <property type="nucleotide sequence ID" value="NZ_JBHUCU010000007.1"/>
</dbReference>
<organism evidence="3 4">
    <name type="scientific">Putridiphycobacter roseus</name>
    <dbReference type="NCBI Taxonomy" id="2219161"/>
    <lineage>
        <taxon>Bacteria</taxon>
        <taxon>Pseudomonadati</taxon>
        <taxon>Bacteroidota</taxon>
        <taxon>Flavobacteriia</taxon>
        <taxon>Flavobacteriales</taxon>
        <taxon>Crocinitomicaceae</taxon>
        <taxon>Putridiphycobacter</taxon>
    </lineage>
</organism>
<evidence type="ECO:0000259" key="2">
    <source>
        <dbReference type="PROSITE" id="PS50846"/>
    </source>
</evidence>